<dbReference type="HOGENOM" id="CLU_2210678_0_0_1"/>
<dbReference type="Proteomes" id="UP000017559">
    <property type="component" value="Unassembled WGS sequence"/>
</dbReference>
<dbReference type="KEGG" id="mrr:Moror_3484"/>
<name>V2WNP0_MONRO</name>
<proteinExistence type="predicted"/>
<dbReference type="AlphaFoldDB" id="V2WNP0"/>
<organism evidence="1 2">
    <name type="scientific">Moniliophthora roreri (strain MCA 2997)</name>
    <name type="common">Cocoa frosty pod rot fungus</name>
    <name type="synonym">Crinipellis roreri</name>
    <dbReference type="NCBI Taxonomy" id="1381753"/>
    <lineage>
        <taxon>Eukaryota</taxon>
        <taxon>Fungi</taxon>
        <taxon>Dikarya</taxon>
        <taxon>Basidiomycota</taxon>
        <taxon>Agaricomycotina</taxon>
        <taxon>Agaricomycetes</taxon>
        <taxon>Agaricomycetidae</taxon>
        <taxon>Agaricales</taxon>
        <taxon>Marasmiineae</taxon>
        <taxon>Marasmiaceae</taxon>
        <taxon>Moniliophthora</taxon>
    </lineage>
</organism>
<comment type="caution">
    <text evidence="1">The sequence shown here is derived from an EMBL/GenBank/DDBJ whole genome shotgun (WGS) entry which is preliminary data.</text>
</comment>
<gene>
    <name evidence="1" type="ORF">Moror_3484</name>
</gene>
<accession>V2WNP0</accession>
<protein>
    <submittedName>
        <fullName evidence="1">Uncharacterized protein</fullName>
    </submittedName>
</protein>
<reference evidence="1 2" key="1">
    <citation type="journal article" date="2014" name="BMC Genomics">
        <title>Genome and secretome analysis of the hemibiotrophic fungal pathogen, Moniliophthora roreri, which causes frosty pod rot disease of cacao: mechanisms of the biotrophic and necrotrophic phases.</title>
        <authorList>
            <person name="Meinhardt L.W."/>
            <person name="Costa G.G.L."/>
            <person name="Thomazella D.P.T."/>
            <person name="Teixeira P.J.P.L."/>
            <person name="Carazzolle M.F."/>
            <person name="Schuster S.C."/>
            <person name="Carlson J.E."/>
            <person name="Guiltinan M.J."/>
            <person name="Mieczkowski P."/>
            <person name="Farmer A."/>
            <person name="Ramaraj T."/>
            <person name="Crozier J."/>
            <person name="Davis R.E."/>
            <person name="Shao J."/>
            <person name="Melnick R.L."/>
            <person name="Pereira G.A.G."/>
            <person name="Bailey B.A."/>
        </authorList>
    </citation>
    <scope>NUCLEOTIDE SEQUENCE [LARGE SCALE GENOMIC DNA]</scope>
    <source>
        <strain evidence="1 2">MCA 2997</strain>
    </source>
</reference>
<dbReference type="EMBL" id="AWSO01002067">
    <property type="protein sequence ID" value="ESK82126.1"/>
    <property type="molecule type" value="Genomic_DNA"/>
</dbReference>
<keyword evidence="2" id="KW-1185">Reference proteome</keyword>
<sequence>MASSVSGWNQMAGSFDKGVKGRDSLESVLDFRFNVRIGSGFRIKEGVVGSRFGVHRPSQLRTLKVFRLGYLEAAWGSAGEAWIGADVTSIEDLISDFKVATLSDLGE</sequence>
<evidence type="ECO:0000313" key="2">
    <source>
        <dbReference type="Proteomes" id="UP000017559"/>
    </source>
</evidence>
<evidence type="ECO:0000313" key="1">
    <source>
        <dbReference type="EMBL" id="ESK82126.1"/>
    </source>
</evidence>